<protein>
    <submittedName>
        <fullName evidence="2">Uncharacterized protein</fullName>
    </submittedName>
</protein>
<gene>
    <name evidence="2" type="ORF">EDC26_11682</name>
</gene>
<organism evidence="2 3">
    <name type="scientific">Paralcaligenes ureilyticus</name>
    <dbReference type="NCBI Taxonomy" id="627131"/>
    <lineage>
        <taxon>Bacteria</taxon>
        <taxon>Pseudomonadati</taxon>
        <taxon>Pseudomonadota</taxon>
        <taxon>Betaproteobacteria</taxon>
        <taxon>Burkholderiales</taxon>
        <taxon>Alcaligenaceae</taxon>
        <taxon>Paralcaligenes</taxon>
    </lineage>
</organism>
<evidence type="ECO:0000256" key="1">
    <source>
        <dbReference type="SAM" id="MobiDB-lite"/>
    </source>
</evidence>
<feature type="region of interest" description="Disordered" evidence="1">
    <location>
        <begin position="144"/>
        <end position="184"/>
    </location>
</feature>
<comment type="caution">
    <text evidence="2">The sequence shown here is derived from an EMBL/GenBank/DDBJ whole genome shotgun (WGS) entry which is preliminary data.</text>
</comment>
<reference evidence="2 3" key="1">
    <citation type="submission" date="2019-03" db="EMBL/GenBank/DDBJ databases">
        <title>Genomic Encyclopedia of Type Strains, Phase IV (KMG-IV): sequencing the most valuable type-strain genomes for metagenomic binning, comparative biology and taxonomic classification.</title>
        <authorList>
            <person name="Goeker M."/>
        </authorList>
    </citation>
    <scope>NUCLEOTIDE SEQUENCE [LARGE SCALE GENOMIC DNA]</scope>
    <source>
        <strain evidence="2 3">DSM 24591</strain>
    </source>
</reference>
<accession>A0A4R3LWR5</accession>
<dbReference type="EMBL" id="SMAJ01000016">
    <property type="protein sequence ID" value="TCT03115.1"/>
    <property type="molecule type" value="Genomic_DNA"/>
</dbReference>
<proteinExistence type="predicted"/>
<keyword evidence="3" id="KW-1185">Reference proteome</keyword>
<feature type="compositionally biased region" description="Low complexity" evidence="1">
    <location>
        <begin position="158"/>
        <end position="169"/>
    </location>
</feature>
<evidence type="ECO:0000313" key="2">
    <source>
        <dbReference type="EMBL" id="TCT03115.1"/>
    </source>
</evidence>
<sequence>MTTQNSNPFVLPGLGQGADLGKNPLMASLEMMQQAWQGLSGAGGLGQSAMAAPTSIEDLDRRITDLRAVENWLRMNLSMLSSAIQGLEVQRATIATLKSFMTASGMAATPDSPSPLEVVLGIKPAAANAAAPAQDVAAPLVGATKTPAKDKTAASDQATSNTTATAPNPGSATPPQPDLASAQAATQGWWNMLQKQFDTLAAATTASMQSAEAVAKAATVAPRAESGSNTRPGARAGAAAKTAKAAKAAPRKRAATSKKTQS</sequence>
<feature type="region of interest" description="Disordered" evidence="1">
    <location>
        <begin position="220"/>
        <end position="262"/>
    </location>
</feature>
<dbReference type="OrthoDB" id="8566581at2"/>
<dbReference type="InterPro" id="IPR050026">
    <property type="entry name" value="PHA_gran_PhaM_N"/>
</dbReference>
<feature type="compositionally biased region" description="Low complexity" evidence="1">
    <location>
        <begin position="220"/>
        <end position="248"/>
    </location>
</feature>
<dbReference type="Proteomes" id="UP000295525">
    <property type="component" value="Unassembled WGS sequence"/>
</dbReference>
<feature type="compositionally biased region" description="Basic residues" evidence="1">
    <location>
        <begin position="249"/>
        <end position="262"/>
    </location>
</feature>
<evidence type="ECO:0000313" key="3">
    <source>
        <dbReference type="Proteomes" id="UP000295525"/>
    </source>
</evidence>
<dbReference type="NCBIfam" id="NF043076">
    <property type="entry name" value="PHA_gran_PhaM"/>
    <property type="match status" value="1"/>
</dbReference>
<dbReference type="AlphaFoldDB" id="A0A4R3LWR5"/>
<name>A0A4R3LWR5_9BURK</name>
<dbReference type="RefSeq" id="WP_132584715.1">
    <property type="nucleotide sequence ID" value="NZ_SMAJ01000016.1"/>
</dbReference>